<protein>
    <submittedName>
        <fullName evidence="1">Uncharacterized protein</fullName>
    </submittedName>
</protein>
<dbReference type="Proteomes" id="UP000199572">
    <property type="component" value="Unassembled WGS sequence"/>
</dbReference>
<reference evidence="1 2" key="1">
    <citation type="submission" date="2016-10" db="EMBL/GenBank/DDBJ databases">
        <authorList>
            <person name="de Groot N.N."/>
        </authorList>
    </citation>
    <scope>NUCLEOTIDE SEQUENCE [LARGE SCALE GENOMIC DNA]</scope>
    <source>
        <strain evidence="1 2">DSM 18610</strain>
    </source>
</reference>
<organism evidence="1 2">
    <name type="scientific">Pedobacter rhizosphaerae</name>
    <dbReference type="NCBI Taxonomy" id="390241"/>
    <lineage>
        <taxon>Bacteria</taxon>
        <taxon>Pseudomonadati</taxon>
        <taxon>Bacteroidota</taxon>
        <taxon>Sphingobacteriia</taxon>
        <taxon>Sphingobacteriales</taxon>
        <taxon>Sphingobacteriaceae</taxon>
        <taxon>Pedobacter</taxon>
    </lineage>
</organism>
<name>A0A1H9T8I1_9SPHI</name>
<evidence type="ECO:0000313" key="1">
    <source>
        <dbReference type="EMBL" id="SER93436.1"/>
    </source>
</evidence>
<keyword evidence="2" id="KW-1185">Reference proteome</keyword>
<gene>
    <name evidence="1" type="ORF">SAMN04488023_12127</name>
</gene>
<proteinExistence type="predicted"/>
<dbReference type="EMBL" id="FOGG01000021">
    <property type="protein sequence ID" value="SER93436.1"/>
    <property type="molecule type" value="Genomic_DNA"/>
</dbReference>
<accession>A0A1H9T8I1</accession>
<dbReference type="AlphaFoldDB" id="A0A1H9T8I1"/>
<sequence>MKNKNISIVSLSKELCPYNLSELSDVKSGQVVEDLLNKSKTKMDYPSTGSG</sequence>
<evidence type="ECO:0000313" key="2">
    <source>
        <dbReference type="Proteomes" id="UP000199572"/>
    </source>
</evidence>